<proteinExistence type="predicted"/>
<accession>A0A286G6T9</accession>
<gene>
    <name evidence="1" type="ORF">SAMN05421508_101864</name>
</gene>
<keyword evidence="2" id="KW-1185">Reference proteome</keyword>
<reference evidence="1 2" key="1">
    <citation type="submission" date="2017-09" db="EMBL/GenBank/DDBJ databases">
        <authorList>
            <person name="Ehlers B."/>
            <person name="Leendertz F.H."/>
        </authorList>
    </citation>
    <scope>NUCLEOTIDE SEQUENCE [LARGE SCALE GENOMIC DNA]</scope>
    <source>
        <strain evidence="1 2">USBA 140</strain>
    </source>
</reference>
<organism evidence="1 2">
    <name type="scientific">Caenispirillum bisanense</name>
    <dbReference type="NCBI Taxonomy" id="414052"/>
    <lineage>
        <taxon>Bacteria</taxon>
        <taxon>Pseudomonadati</taxon>
        <taxon>Pseudomonadota</taxon>
        <taxon>Alphaproteobacteria</taxon>
        <taxon>Rhodospirillales</taxon>
        <taxon>Novispirillaceae</taxon>
        <taxon>Caenispirillum</taxon>
    </lineage>
</organism>
<name>A0A286G6T9_9PROT</name>
<evidence type="ECO:0000313" key="2">
    <source>
        <dbReference type="Proteomes" id="UP000219621"/>
    </source>
</evidence>
<dbReference type="Proteomes" id="UP000219621">
    <property type="component" value="Unassembled WGS sequence"/>
</dbReference>
<dbReference type="RefSeq" id="WP_097277715.1">
    <property type="nucleotide sequence ID" value="NZ_OCNJ01000001.1"/>
</dbReference>
<protein>
    <submittedName>
        <fullName evidence="1">Uncharacterized protein</fullName>
    </submittedName>
</protein>
<sequence>MTPGEVAGRRVVRGRLLWRMLLRDGGVTVHTFDEPTEPGGRPVPVARTVLHIDGDITLFTTPTLARRPDLAARHQARVEAQAAVLRDFAADMADVPRHMRVAAVMVGSLASPSVAALDTVAFSSAISAVEIHLLGGVLTAGLAALAPRLLRSAAPRIAKLLFGA</sequence>
<evidence type="ECO:0000313" key="1">
    <source>
        <dbReference type="EMBL" id="SOD91223.1"/>
    </source>
</evidence>
<dbReference type="EMBL" id="OCNJ01000001">
    <property type="protein sequence ID" value="SOD91223.1"/>
    <property type="molecule type" value="Genomic_DNA"/>
</dbReference>
<dbReference type="AlphaFoldDB" id="A0A286G6T9"/>